<accession>A0ABX7SE80</accession>
<evidence type="ECO:0000256" key="1">
    <source>
        <dbReference type="SAM" id="MobiDB-lite"/>
    </source>
</evidence>
<keyword evidence="2" id="KW-1133">Transmembrane helix</keyword>
<keyword evidence="2" id="KW-0812">Transmembrane</keyword>
<protein>
    <recommendedName>
        <fullName evidence="6">Type IV secretion system protein</fullName>
    </recommendedName>
</protein>
<feature type="compositionally biased region" description="Gly residues" evidence="1">
    <location>
        <begin position="532"/>
        <end position="542"/>
    </location>
</feature>
<name>A0ABX7SE80_9BIFI</name>
<dbReference type="PROSITE" id="PS51257">
    <property type="entry name" value="PROKAR_LIPOPROTEIN"/>
    <property type="match status" value="1"/>
</dbReference>
<keyword evidence="2" id="KW-0472">Membrane</keyword>
<feature type="chain" id="PRO_5047191842" description="Type IV secretion system protein" evidence="3">
    <location>
        <begin position="26"/>
        <end position="648"/>
    </location>
</feature>
<feature type="transmembrane region" description="Helical" evidence="2">
    <location>
        <begin position="503"/>
        <end position="525"/>
    </location>
</feature>
<feature type="region of interest" description="Disordered" evidence="1">
    <location>
        <begin position="532"/>
        <end position="648"/>
    </location>
</feature>
<evidence type="ECO:0000256" key="3">
    <source>
        <dbReference type="SAM" id="SignalP"/>
    </source>
</evidence>
<feature type="transmembrane region" description="Helical" evidence="2">
    <location>
        <begin position="293"/>
        <end position="310"/>
    </location>
</feature>
<evidence type="ECO:0000313" key="5">
    <source>
        <dbReference type="Proteomes" id="UP000663729"/>
    </source>
</evidence>
<feature type="transmembrane region" description="Helical" evidence="2">
    <location>
        <begin position="317"/>
        <end position="339"/>
    </location>
</feature>
<evidence type="ECO:0008006" key="6">
    <source>
        <dbReference type="Google" id="ProtNLM"/>
    </source>
</evidence>
<feature type="transmembrane region" description="Helical" evidence="2">
    <location>
        <begin position="200"/>
        <end position="222"/>
    </location>
</feature>
<feature type="transmembrane region" description="Helical" evidence="2">
    <location>
        <begin position="378"/>
        <end position="396"/>
    </location>
</feature>
<dbReference type="Proteomes" id="UP000663729">
    <property type="component" value="Chromosome"/>
</dbReference>
<proteinExistence type="predicted"/>
<reference evidence="4 5" key="1">
    <citation type="submission" date="2021-03" db="EMBL/GenBank/DDBJ databases">
        <title>Genome sequencing of Bifidobacterium saguini DSMZ 23967.</title>
        <authorList>
            <person name="Kim J."/>
        </authorList>
    </citation>
    <scope>NUCLEOTIDE SEQUENCE [LARGE SCALE GENOMIC DNA]</scope>
    <source>
        <strain evidence="4 5">DSMZ 23967</strain>
    </source>
</reference>
<dbReference type="EMBL" id="CP071732">
    <property type="protein sequence ID" value="QTB90715.1"/>
    <property type="molecule type" value="Genomic_DNA"/>
</dbReference>
<dbReference type="RefSeq" id="WP_034535242.1">
    <property type="nucleotide sequence ID" value="NZ_CP071732.1"/>
</dbReference>
<keyword evidence="3" id="KW-0732">Signal</keyword>
<gene>
    <name evidence="4" type="ORF">BSD967_10550</name>
</gene>
<sequence>MRMPRRLRRSLCALLLAFSCLACLAGCGGPDFGSFADELTFGDEEVSDVQTTYVMRIPEGGLGDLIGPNQIQWTLDNYGSTGQAGVTPITSKKAARRFLMEAPQLQCTALQNTYQKETSDEGSWVYRDSSCVKQRTLSWLEKTLWGMYEKQSDETIEWLSTSRNTLVAADGTVSTLHANASPDYDDWFTPANRYLRVAQGVLVVAAAVSLCVLSARIVWNVADGMKGPLLDKAGWIFLGVLLGSSSASIALTFFSRSSGSNPSLPSWTPSGAWTQGGVSFFLSDWVRMQIDPFLILAAVCGVMAAGWKLVTQQEGRGLVPLGKAFMWAILTSVCLAGMVNTFQSTFDSWTAGVLRSASGMMNDAWEANTLAASQFFDLGAPVAIVLTIVVWICGLISKVFCYLRAGLLPILVGVAPMWAALSWTEQGRQSFAKTLGWLAAFLFYKPVAALVMATGSAIMTTAGAGDDSQAITLMLTLSVIILLPAMIRMIVPAVQSSVGGGGGGIMPSVLGMGAAGAVAAAGWGLRRTAGGIGSKLAGGGSTPDGARRGTKTNTNANPASPATNASNGHAPSERPDGAGGMGSASKPSAESAPPQGADRVSPTGFDPNIPEGSSQADAAVVRPVSDGGARDGAPQGADRSSARRSKTF</sequence>
<feature type="signal peptide" evidence="3">
    <location>
        <begin position="1"/>
        <end position="25"/>
    </location>
</feature>
<feature type="compositionally biased region" description="Low complexity" evidence="1">
    <location>
        <begin position="552"/>
        <end position="567"/>
    </location>
</feature>
<feature type="compositionally biased region" description="Low complexity" evidence="1">
    <location>
        <begin position="583"/>
        <end position="594"/>
    </location>
</feature>
<feature type="transmembrane region" description="Helical" evidence="2">
    <location>
        <begin position="403"/>
        <end position="423"/>
    </location>
</feature>
<feature type="transmembrane region" description="Helical" evidence="2">
    <location>
        <begin position="470"/>
        <end position="491"/>
    </location>
</feature>
<organism evidence="4 5">
    <name type="scientific">Bifidobacterium saguini</name>
    <dbReference type="NCBI Taxonomy" id="762210"/>
    <lineage>
        <taxon>Bacteria</taxon>
        <taxon>Bacillati</taxon>
        <taxon>Actinomycetota</taxon>
        <taxon>Actinomycetes</taxon>
        <taxon>Bifidobacteriales</taxon>
        <taxon>Bifidobacteriaceae</taxon>
        <taxon>Bifidobacterium</taxon>
    </lineage>
</organism>
<feature type="transmembrane region" description="Helical" evidence="2">
    <location>
        <begin position="435"/>
        <end position="458"/>
    </location>
</feature>
<keyword evidence="5" id="KW-1185">Reference proteome</keyword>
<feature type="transmembrane region" description="Helical" evidence="2">
    <location>
        <begin position="234"/>
        <end position="254"/>
    </location>
</feature>
<evidence type="ECO:0000256" key="2">
    <source>
        <dbReference type="SAM" id="Phobius"/>
    </source>
</evidence>
<evidence type="ECO:0000313" key="4">
    <source>
        <dbReference type="EMBL" id="QTB90715.1"/>
    </source>
</evidence>